<organism evidence="2 3">
    <name type="scientific">Streptococcus sanguinis SK115</name>
    <dbReference type="NCBI Taxonomy" id="888810"/>
    <lineage>
        <taxon>Bacteria</taxon>
        <taxon>Bacillati</taxon>
        <taxon>Bacillota</taxon>
        <taxon>Bacilli</taxon>
        <taxon>Lactobacillales</taxon>
        <taxon>Streptococcaceae</taxon>
        <taxon>Streptococcus</taxon>
    </lineage>
</organism>
<dbReference type="HOGENOM" id="CLU_1795343_0_0_9"/>
<sequence length="154" mass="18476">MKKRGKIMTKENLSKLFSFKTLYLALLTFVILHLILLPFGLSFTPVLWNSWFFILCLTIFIHPWIVFFRTRDFHWYHLIFQLFSGLVALYLWFSAFFALSIISDPAIPINIDYHIQDKEIIIVRGFVVQSTYEHHELINLFIMKSEVKYNEDMF</sequence>
<feature type="transmembrane region" description="Helical" evidence="1">
    <location>
        <begin position="47"/>
        <end position="67"/>
    </location>
</feature>
<accession>F0I6S7</accession>
<dbReference type="AlphaFoldDB" id="F0I6S7"/>
<keyword evidence="1" id="KW-0812">Transmembrane</keyword>
<name>F0I6S7_STRSA</name>
<proteinExistence type="predicted"/>
<protein>
    <submittedName>
        <fullName evidence="2">Uncharacterized protein</fullName>
    </submittedName>
</protein>
<feature type="transmembrane region" description="Helical" evidence="1">
    <location>
        <begin position="79"/>
        <end position="102"/>
    </location>
</feature>
<dbReference type="EMBL" id="AEXW01000004">
    <property type="protein sequence ID" value="EGD32577.1"/>
    <property type="molecule type" value="Genomic_DNA"/>
</dbReference>
<keyword evidence="1" id="KW-1133">Transmembrane helix</keyword>
<evidence type="ECO:0000313" key="3">
    <source>
        <dbReference type="Proteomes" id="UP000003351"/>
    </source>
</evidence>
<dbReference type="Proteomes" id="UP000003351">
    <property type="component" value="Unassembled WGS sequence"/>
</dbReference>
<reference evidence="2 3" key="1">
    <citation type="submission" date="2011-02" db="EMBL/GenBank/DDBJ databases">
        <authorList>
            <person name="Muzny D."/>
            <person name="Qin X."/>
            <person name="Deng J."/>
            <person name="Jiang H."/>
            <person name="Liu Y."/>
            <person name="Qu J."/>
            <person name="Song X.-Z."/>
            <person name="Zhang L."/>
            <person name="Thornton R."/>
            <person name="Coyle M."/>
            <person name="Francisco L."/>
            <person name="Jackson L."/>
            <person name="Javaid M."/>
            <person name="Korchina V."/>
            <person name="Kovar C."/>
            <person name="Mata R."/>
            <person name="Mathew T."/>
            <person name="Ngo R."/>
            <person name="Nguyen L."/>
            <person name="Nguyen N."/>
            <person name="Okwuonu G."/>
            <person name="Ongeri F."/>
            <person name="Pham C."/>
            <person name="Simmons D."/>
            <person name="Wilczek-Boney K."/>
            <person name="Hale W."/>
            <person name="Jakkamsetti A."/>
            <person name="Pham P."/>
            <person name="Ruth R."/>
            <person name="San Lucas F."/>
            <person name="Warren J."/>
            <person name="Zhang J."/>
            <person name="Zhao Z."/>
            <person name="Zhou C."/>
            <person name="Zhu D."/>
            <person name="Lee S."/>
            <person name="Bess C."/>
            <person name="Blankenburg K."/>
            <person name="Forbes L."/>
            <person name="Fu Q."/>
            <person name="Gubbala S."/>
            <person name="Hirani K."/>
            <person name="Jayaseelan J.C."/>
            <person name="Lara F."/>
            <person name="Munidasa M."/>
            <person name="Palculict T."/>
            <person name="Patil S."/>
            <person name="Pu L.-L."/>
            <person name="Saada N."/>
            <person name="Tang L."/>
            <person name="Weissenberger G."/>
            <person name="Zhu Y."/>
            <person name="Hemphill L."/>
            <person name="Shang Y."/>
            <person name="Youmans B."/>
            <person name="Ayvaz T."/>
            <person name="Ross M."/>
            <person name="Santibanez J."/>
            <person name="Aqrawi P."/>
            <person name="Gross S."/>
            <person name="Joshi V."/>
            <person name="Fowler G."/>
            <person name="Nazareth L."/>
            <person name="Reid J."/>
            <person name="Worley K."/>
            <person name="Petrosino J."/>
            <person name="Highlander S."/>
            <person name="Gibbs R."/>
        </authorList>
    </citation>
    <scope>NUCLEOTIDE SEQUENCE [LARGE SCALE GENOMIC DNA]</scope>
    <source>
        <strain evidence="2 3">SK115</strain>
    </source>
</reference>
<dbReference type="PATRIC" id="fig|888810.3.peg.492"/>
<gene>
    <name evidence="2" type="ORF">HMPREF9382_0510</name>
</gene>
<evidence type="ECO:0000256" key="1">
    <source>
        <dbReference type="SAM" id="Phobius"/>
    </source>
</evidence>
<keyword evidence="1" id="KW-0472">Membrane</keyword>
<feature type="transmembrane region" description="Helical" evidence="1">
    <location>
        <begin position="21"/>
        <end position="41"/>
    </location>
</feature>
<comment type="caution">
    <text evidence="2">The sequence shown here is derived from an EMBL/GenBank/DDBJ whole genome shotgun (WGS) entry which is preliminary data.</text>
</comment>
<evidence type="ECO:0000313" key="2">
    <source>
        <dbReference type="EMBL" id="EGD32577.1"/>
    </source>
</evidence>